<dbReference type="InterPro" id="IPR029058">
    <property type="entry name" value="AB_hydrolase_fold"/>
</dbReference>
<sequence length="272" mass="28604">METVTSADGTVIAYDRIGEGSAGTVIVVGGALSFRKFPKMVRLAERLAADHGLTVLNYDRRGRGDSGDTPGVYDVRSEIDDIGALIEAAGGSAALLGWSSGAVLALQAAGSERAPGVTKVVAFEPPFVVDKSGHVPPKDADAKLRALVAAGKRGKAVSYYLRKIMGVPWTMVSAMRITPYWKTLKGLADSTPHDWTVLSPFARGEKLRGVEWAHADVPVLVLSGAQSAATLKTAAKAIAAVLPDAEHRELDKLGHDPNVDLIAAPAGEFLTR</sequence>
<dbReference type="STRING" id="1210090.GCA_001613185_05090"/>
<dbReference type="SUPFAM" id="SSF53474">
    <property type="entry name" value="alpha/beta-Hydrolases"/>
    <property type="match status" value="1"/>
</dbReference>
<dbReference type="RefSeq" id="WP_067511906.1">
    <property type="nucleotide sequence ID" value="NZ_QNRE01000010.1"/>
</dbReference>
<proteinExistence type="predicted"/>
<dbReference type="EMBL" id="QNRE01000010">
    <property type="protein sequence ID" value="RBO87880.1"/>
    <property type="molecule type" value="Genomic_DNA"/>
</dbReference>
<reference evidence="2 3" key="1">
    <citation type="submission" date="2018-06" db="EMBL/GenBank/DDBJ databases">
        <title>Genomic Encyclopedia of Type Strains, Phase IV (KMG-IV): sequencing the most valuable type-strain genomes for metagenomic binning, comparative biology and taxonomic classification.</title>
        <authorList>
            <person name="Goeker M."/>
        </authorList>
    </citation>
    <scope>NUCLEOTIDE SEQUENCE [LARGE SCALE GENOMIC DNA]</scope>
    <source>
        <strain evidence="2 3">DSM 44599</strain>
    </source>
</reference>
<comment type="caution">
    <text evidence="2">The sequence shown here is derived from an EMBL/GenBank/DDBJ whole genome shotgun (WGS) entry which is preliminary data.</text>
</comment>
<gene>
    <name evidence="2" type="ORF">DFR74_110135</name>
</gene>
<dbReference type="PANTHER" id="PTHR43194">
    <property type="entry name" value="HYDROLASE ALPHA/BETA FOLD FAMILY"/>
    <property type="match status" value="1"/>
</dbReference>
<evidence type="ECO:0000313" key="2">
    <source>
        <dbReference type="EMBL" id="RBO87880.1"/>
    </source>
</evidence>
<evidence type="ECO:0000259" key="1">
    <source>
        <dbReference type="Pfam" id="PF12697"/>
    </source>
</evidence>
<keyword evidence="3" id="KW-1185">Reference proteome</keyword>
<dbReference type="GO" id="GO:0003824">
    <property type="term" value="F:catalytic activity"/>
    <property type="evidence" value="ECO:0007669"/>
    <property type="project" value="UniProtKB-ARBA"/>
</dbReference>
<dbReference type="Proteomes" id="UP000252586">
    <property type="component" value="Unassembled WGS sequence"/>
</dbReference>
<dbReference type="InterPro" id="IPR050228">
    <property type="entry name" value="Carboxylesterase_BioH"/>
</dbReference>
<organism evidence="2 3">
    <name type="scientific">Nocardia puris</name>
    <dbReference type="NCBI Taxonomy" id="208602"/>
    <lineage>
        <taxon>Bacteria</taxon>
        <taxon>Bacillati</taxon>
        <taxon>Actinomycetota</taxon>
        <taxon>Actinomycetes</taxon>
        <taxon>Mycobacteriales</taxon>
        <taxon>Nocardiaceae</taxon>
        <taxon>Nocardia</taxon>
    </lineage>
</organism>
<protein>
    <submittedName>
        <fullName evidence="2">Pimeloyl-ACP methyl ester carboxylesterase</fullName>
    </submittedName>
</protein>
<dbReference type="AlphaFoldDB" id="A0A366DCU6"/>
<dbReference type="PANTHER" id="PTHR43194:SF2">
    <property type="entry name" value="PEROXISOMAL MEMBRANE PROTEIN LPX1"/>
    <property type="match status" value="1"/>
</dbReference>
<dbReference type="Pfam" id="PF12697">
    <property type="entry name" value="Abhydrolase_6"/>
    <property type="match status" value="1"/>
</dbReference>
<dbReference type="Gene3D" id="3.40.50.1820">
    <property type="entry name" value="alpha/beta hydrolase"/>
    <property type="match status" value="1"/>
</dbReference>
<name>A0A366DCU6_9NOCA</name>
<feature type="domain" description="AB hydrolase-1" evidence="1">
    <location>
        <begin position="33"/>
        <end position="259"/>
    </location>
</feature>
<evidence type="ECO:0000313" key="3">
    <source>
        <dbReference type="Proteomes" id="UP000252586"/>
    </source>
</evidence>
<accession>A0A366DCU6</accession>
<dbReference type="OrthoDB" id="63519at2"/>
<dbReference type="InterPro" id="IPR000073">
    <property type="entry name" value="AB_hydrolase_1"/>
</dbReference>